<evidence type="ECO:0008006" key="3">
    <source>
        <dbReference type="Google" id="ProtNLM"/>
    </source>
</evidence>
<reference evidence="1" key="2">
    <citation type="submission" date="2021-04" db="EMBL/GenBank/DDBJ databases">
        <authorList>
            <person name="Gilroy R."/>
        </authorList>
    </citation>
    <scope>NUCLEOTIDE SEQUENCE</scope>
    <source>
        <strain evidence="1">ChiW4-1371</strain>
    </source>
</reference>
<protein>
    <recommendedName>
        <fullName evidence="3">C2H2-type domain-containing protein</fullName>
    </recommendedName>
</protein>
<dbReference type="EMBL" id="DXAQ01000090">
    <property type="protein sequence ID" value="HIZ89452.1"/>
    <property type="molecule type" value="Genomic_DNA"/>
</dbReference>
<evidence type="ECO:0000313" key="1">
    <source>
        <dbReference type="EMBL" id="HIZ89452.1"/>
    </source>
</evidence>
<accession>A0A9D2KC43</accession>
<organism evidence="1 2">
    <name type="scientific">Candidatus Mucispirillum faecigallinarum</name>
    <dbReference type="NCBI Taxonomy" id="2838699"/>
    <lineage>
        <taxon>Bacteria</taxon>
        <taxon>Pseudomonadati</taxon>
        <taxon>Deferribacterota</taxon>
        <taxon>Deferribacteres</taxon>
        <taxon>Deferribacterales</taxon>
        <taxon>Mucispirillaceae</taxon>
        <taxon>Mucispirillum</taxon>
    </lineage>
</organism>
<sequence>MAFYCKYCGEKYDNIKPMLNHSCAKSPTKKHVVYEGNYTDPFICKHCGQEYSNIKLLLNHSCAKSPTKKHEPL</sequence>
<name>A0A9D2KC43_9BACT</name>
<dbReference type="Proteomes" id="UP000824176">
    <property type="component" value="Unassembled WGS sequence"/>
</dbReference>
<reference evidence="1" key="1">
    <citation type="journal article" date="2021" name="PeerJ">
        <title>Extensive microbial diversity within the chicken gut microbiome revealed by metagenomics and culture.</title>
        <authorList>
            <person name="Gilroy R."/>
            <person name="Ravi A."/>
            <person name="Getino M."/>
            <person name="Pursley I."/>
            <person name="Horton D.L."/>
            <person name="Alikhan N.F."/>
            <person name="Baker D."/>
            <person name="Gharbi K."/>
            <person name="Hall N."/>
            <person name="Watson M."/>
            <person name="Adriaenssens E.M."/>
            <person name="Foster-Nyarko E."/>
            <person name="Jarju S."/>
            <person name="Secka A."/>
            <person name="Antonio M."/>
            <person name="Oren A."/>
            <person name="Chaudhuri R.R."/>
            <person name="La Ragione R."/>
            <person name="Hildebrand F."/>
            <person name="Pallen M.J."/>
        </authorList>
    </citation>
    <scope>NUCLEOTIDE SEQUENCE</scope>
    <source>
        <strain evidence="1">ChiW4-1371</strain>
    </source>
</reference>
<comment type="caution">
    <text evidence="1">The sequence shown here is derived from an EMBL/GenBank/DDBJ whole genome shotgun (WGS) entry which is preliminary data.</text>
</comment>
<proteinExistence type="predicted"/>
<dbReference type="AlphaFoldDB" id="A0A9D2KC43"/>
<evidence type="ECO:0000313" key="2">
    <source>
        <dbReference type="Proteomes" id="UP000824176"/>
    </source>
</evidence>
<gene>
    <name evidence="1" type="ORF">H9804_05870</name>
</gene>